<comment type="caution">
    <text evidence="2">The sequence shown here is derived from an EMBL/GenBank/DDBJ whole genome shotgun (WGS) entry which is preliminary data.</text>
</comment>
<name>A0ABV1UX02_9ACTN</name>
<evidence type="ECO:0000313" key="3">
    <source>
        <dbReference type="Proteomes" id="UP001445472"/>
    </source>
</evidence>
<dbReference type="EMBL" id="JBEPBX010000015">
    <property type="protein sequence ID" value="MER6615319.1"/>
    <property type="molecule type" value="Genomic_DNA"/>
</dbReference>
<organism evidence="2 3">
    <name type="scientific">Streptomyces xantholiticus</name>
    <dbReference type="NCBI Taxonomy" id="68285"/>
    <lineage>
        <taxon>Bacteria</taxon>
        <taxon>Bacillati</taxon>
        <taxon>Actinomycetota</taxon>
        <taxon>Actinomycetes</taxon>
        <taxon>Kitasatosporales</taxon>
        <taxon>Streptomycetaceae</taxon>
        <taxon>Streptomyces</taxon>
    </lineage>
</organism>
<dbReference type="Pfam" id="PF18593">
    <property type="entry name" value="CdiI_2"/>
    <property type="match status" value="1"/>
</dbReference>
<dbReference type="InterPro" id="IPR041129">
    <property type="entry name" value="CdiI_2"/>
</dbReference>
<proteinExistence type="predicted"/>
<accession>A0ABV1UX02</accession>
<reference evidence="2 3" key="1">
    <citation type="submission" date="2024-06" db="EMBL/GenBank/DDBJ databases">
        <title>The Natural Products Discovery Center: Release of the First 8490 Sequenced Strains for Exploring Actinobacteria Biosynthetic Diversity.</title>
        <authorList>
            <person name="Kalkreuter E."/>
            <person name="Kautsar S.A."/>
            <person name="Yang D."/>
            <person name="Bader C.D."/>
            <person name="Teijaro C.N."/>
            <person name="Fluegel L."/>
            <person name="Davis C.M."/>
            <person name="Simpson J.R."/>
            <person name="Lauterbach L."/>
            <person name="Steele A.D."/>
            <person name="Gui C."/>
            <person name="Meng S."/>
            <person name="Li G."/>
            <person name="Viehrig K."/>
            <person name="Ye F."/>
            <person name="Su P."/>
            <person name="Kiefer A.F."/>
            <person name="Nichols A."/>
            <person name="Cepeda A.J."/>
            <person name="Yan W."/>
            <person name="Fan B."/>
            <person name="Jiang Y."/>
            <person name="Adhikari A."/>
            <person name="Zheng C.-J."/>
            <person name="Schuster L."/>
            <person name="Cowan T.M."/>
            <person name="Smanski M.J."/>
            <person name="Chevrette M.G."/>
            <person name="De Carvalho L.P.S."/>
            <person name="Shen B."/>
        </authorList>
    </citation>
    <scope>NUCLEOTIDE SEQUENCE [LARGE SCALE GENOMIC DNA]</scope>
    <source>
        <strain evidence="2 3">NPDC000837</strain>
    </source>
</reference>
<keyword evidence="3" id="KW-1185">Reference proteome</keyword>
<evidence type="ECO:0000259" key="1">
    <source>
        <dbReference type="Pfam" id="PF18593"/>
    </source>
</evidence>
<sequence length="231" mass="26012">MTHPRDLRDYERFLALHELLDAYAETGYAFTDTADEPGPALQSYARIAVQSPGRLHMLISEINDLIRLGLFSADIADDVDLLPRIKPPAGRTVEQCLEVAKIHLERIASGSPFAQTAHPQNPWEWRKRFPELHQLLGSYFHQDFSLDYASHKGALDDYLAGSAEEALKQAAMEIHTLLSIIETDRDLSVAADALGLEVVPPKNVTLRQWLSDIRSIIIHRLRGSPERTQSR</sequence>
<dbReference type="RefSeq" id="WP_351976918.1">
    <property type="nucleotide sequence ID" value="NZ_JBEPBX010000015.1"/>
</dbReference>
<feature type="domain" description="CdiI immunity protein" evidence="1">
    <location>
        <begin position="128"/>
        <end position="215"/>
    </location>
</feature>
<protein>
    <submittedName>
        <fullName evidence="2">Contact-dependent growth inhibition system immunity protein</fullName>
    </submittedName>
</protein>
<evidence type="ECO:0000313" key="2">
    <source>
        <dbReference type="EMBL" id="MER6615319.1"/>
    </source>
</evidence>
<dbReference type="Proteomes" id="UP001445472">
    <property type="component" value="Unassembled WGS sequence"/>
</dbReference>
<gene>
    <name evidence="2" type="ORF">ABT276_18525</name>
</gene>